<dbReference type="InterPro" id="IPR011862">
    <property type="entry name" value="Phos-bd"/>
</dbReference>
<keyword evidence="8 10" id="KW-0564">Palmitate</keyword>
<accession>A0AA87IK87</accession>
<dbReference type="PANTHER" id="PTHR30570">
    <property type="entry name" value="PERIPLASMIC PHOSPHATE BINDING COMPONENT OF PHOSPHATE ABC TRANSPORTER"/>
    <property type="match status" value="1"/>
</dbReference>
<feature type="signal peptide" evidence="10">
    <location>
        <begin position="1"/>
        <end position="21"/>
    </location>
</feature>
<dbReference type="AlphaFoldDB" id="A0AA87IK87"/>
<dbReference type="PROSITE" id="PS51257">
    <property type="entry name" value="PROKAR_LIPOPROTEIN"/>
    <property type="match status" value="1"/>
</dbReference>
<dbReference type="GO" id="GO:0042301">
    <property type="term" value="F:phosphate ion binding"/>
    <property type="evidence" value="ECO:0007669"/>
    <property type="project" value="UniProtKB-UniRule"/>
</dbReference>
<reference evidence="13 14" key="1">
    <citation type="journal article" date="2012" name="J. Bacteriol.">
        <title>Genome Sequence of the Antarctic Psychrophile Bacterium Planococcus antarcticus DSM 14505.</title>
        <authorList>
            <person name="Margolles A."/>
            <person name="Gueimonde M."/>
            <person name="Sanchez B."/>
        </authorList>
    </citation>
    <scope>NUCLEOTIDE SEQUENCE [LARGE SCALE GENOMIC DNA]</scope>
    <source>
        <strain evidence="13 14">DSM 14505</strain>
    </source>
</reference>
<organism evidence="13 14">
    <name type="scientific">Planococcus antarcticus DSM 14505</name>
    <dbReference type="NCBI Taxonomy" id="1185653"/>
    <lineage>
        <taxon>Bacteria</taxon>
        <taxon>Bacillati</taxon>
        <taxon>Bacillota</taxon>
        <taxon>Bacilli</taxon>
        <taxon>Bacillales</taxon>
        <taxon>Caryophanaceae</taxon>
        <taxon>Planococcus</taxon>
    </lineage>
</organism>
<evidence type="ECO:0000256" key="6">
    <source>
        <dbReference type="ARBA" id="ARBA00022592"/>
    </source>
</evidence>
<comment type="similarity">
    <text evidence="3 10">Belongs to the PstS family.</text>
</comment>
<dbReference type="EMBL" id="AJYB01000038">
    <property type="protein sequence ID" value="EIM06201.1"/>
    <property type="molecule type" value="Genomic_DNA"/>
</dbReference>
<feature type="chain" id="PRO_5041518579" description="Phosphate-binding protein" evidence="10">
    <location>
        <begin position="22"/>
        <end position="325"/>
    </location>
</feature>
<feature type="region of interest" description="Disordered" evidence="11">
    <location>
        <begin position="24"/>
        <end position="47"/>
    </location>
</feature>
<keyword evidence="9 10" id="KW-0449">Lipoprotein</keyword>
<keyword evidence="10" id="KW-0472">Membrane</keyword>
<keyword evidence="5 10" id="KW-0813">Transport</keyword>
<keyword evidence="6 10" id="KW-0592">Phosphate transport</keyword>
<evidence type="ECO:0000259" key="12">
    <source>
        <dbReference type="Pfam" id="PF12849"/>
    </source>
</evidence>
<keyword evidence="7 10" id="KW-0732">Signal</keyword>
<dbReference type="NCBIfam" id="TIGR02136">
    <property type="entry name" value="ptsS_2"/>
    <property type="match status" value="1"/>
</dbReference>
<comment type="subunit">
    <text evidence="4 10">The complex is composed of two ATP-binding proteins (PstB), two transmembrane proteins (PstC and PstA) and a solute-binding protein (PstS).</text>
</comment>
<dbReference type="InterPro" id="IPR050811">
    <property type="entry name" value="Phosphate_ABC_transporter"/>
</dbReference>
<evidence type="ECO:0000313" key="14">
    <source>
        <dbReference type="Proteomes" id="UP000004725"/>
    </source>
</evidence>
<dbReference type="CDD" id="cd13654">
    <property type="entry name" value="PBP2_phosphate_like_2"/>
    <property type="match status" value="1"/>
</dbReference>
<dbReference type="PANTHER" id="PTHR30570:SF1">
    <property type="entry name" value="PHOSPHATE-BINDING PROTEIN PSTS"/>
    <property type="match status" value="1"/>
</dbReference>
<dbReference type="SUPFAM" id="SSF53850">
    <property type="entry name" value="Periplasmic binding protein-like II"/>
    <property type="match status" value="1"/>
</dbReference>
<comment type="function">
    <text evidence="1">Part of the ABC transporter complex PstSACB involved in phosphate import.</text>
</comment>
<dbReference type="InterPro" id="IPR024370">
    <property type="entry name" value="PBP_domain"/>
</dbReference>
<comment type="function">
    <text evidence="10">Involved in the system for phosphate transport across the cytoplasmic membrane.</text>
</comment>
<evidence type="ECO:0000256" key="1">
    <source>
        <dbReference type="ARBA" id="ARBA00002841"/>
    </source>
</evidence>
<evidence type="ECO:0000256" key="2">
    <source>
        <dbReference type="ARBA" id="ARBA00004193"/>
    </source>
</evidence>
<evidence type="ECO:0000256" key="9">
    <source>
        <dbReference type="ARBA" id="ARBA00023288"/>
    </source>
</evidence>
<dbReference type="Gene3D" id="3.40.190.10">
    <property type="entry name" value="Periplasmic binding protein-like II"/>
    <property type="match status" value="2"/>
</dbReference>
<sequence>MRNWKFAMASTILGSALILGACGGTEESGDTGSETEETGSDTAGEEEAVVEGSVIGDGSSTVAPILEGIVEEYAGAQPDVQVTVGVSGTGGGFEKFIQGETDFSNASRPIKEEEAAALEEAGIEYTEFLLAYDGLSVVVNQENDFVDNLTVEQLKKLWVEDGTTKMWSDIDPEWPDEEIVFYAPGTASGTYDYFNEVILEEADIVSSATLSEDDNTLVQGIQGSPNSIGFFGYAYYIANQDTLKLVPIEGIEPNAETIESGEYAPLSRPLFVYAKNSAISENEAAYDFMQYTIENAGAMAEAVGYVALNEEDYEAGLADLEALKE</sequence>
<evidence type="ECO:0000256" key="3">
    <source>
        <dbReference type="ARBA" id="ARBA00008725"/>
    </source>
</evidence>
<feature type="compositionally biased region" description="Acidic residues" evidence="11">
    <location>
        <begin position="27"/>
        <end position="47"/>
    </location>
</feature>
<evidence type="ECO:0000256" key="7">
    <source>
        <dbReference type="ARBA" id="ARBA00022729"/>
    </source>
</evidence>
<proteinExistence type="inferred from homology"/>
<evidence type="ECO:0000256" key="10">
    <source>
        <dbReference type="RuleBase" id="RU367119"/>
    </source>
</evidence>
<dbReference type="GO" id="GO:0005886">
    <property type="term" value="C:plasma membrane"/>
    <property type="evidence" value="ECO:0007669"/>
    <property type="project" value="UniProtKB-SubCell"/>
</dbReference>
<comment type="caution">
    <text evidence="13">The sequence shown here is derived from an EMBL/GenBank/DDBJ whole genome shotgun (WGS) entry which is preliminary data.</text>
</comment>
<evidence type="ECO:0000256" key="11">
    <source>
        <dbReference type="SAM" id="MobiDB-lite"/>
    </source>
</evidence>
<name>A0AA87IK87_9BACL</name>
<evidence type="ECO:0000256" key="8">
    <source>
        <dbReference type="ARBA" id="ARBA00023139"/>
    </source>
</evidence>
<gene>
    <name evidence="13" type="ORF">A1A1_12527</name>
</gene>
<comment type="subcellular location">
    <subcellularLocation>
        <location evidence="2 10">Cell membrane</location>
        <topology evidence="2 10">Lipid-anchor</topology>
    </subcellularLocation>
</comment>
<dbReference type="Pfam" id="PF12849">
    <property type="entry name" value="PBP_like_2"/>
    <property type="match status" value="1"/>
</dbReference>
<evidence type="ECO:0000256" key="5">
    <source>
        <dbReference type="ARBA" id="ARBA00022448"/>
    </source>
</evidence>
<evidence type="ECO:0000256" key="4">
    <source>
        <dbReference type="ARBA" id="ARBA00011529"/>
    </source>
</evidence>
<protein>
    <recommendedName>
        <fullName evidence="10">Phosphate-binding protein</fullName>
    </recommendedName>
</protein>
<feature type="domain" description="PBP" evidence="12">
    <location>
        <begin position="45"/>
        <end position="293"/>
    </location>
</feature>
<keyword evidence="10" id="KW-1003">Cell membrane</keyword>
<evidence type="ECO:0000313" key="13">
    <source>
        <dbReference type="EMBL" id="EIM06201.1"/>
    </source>
</evidence>
<dbReference type="Proteomes" id="UP000004725">
    <property type="component" value="Unassembled WGS sequence"/>
</dbReference>
<dbReference type="RefSeq" id="WP_006830473.1">
    <property type="nucleotide sequence ID" value="NZ_AJYB01000038.1"/>
</dbReference>
<dbReference type="GO" id="GO:0006817">
    <property type="term" value="P:phosphate ion transport"/>
    <property type="evidence" value="ECO:0007669"/>
    <property type="project" value="UniProtKB-UniRule"/>
</dbReference>